<feature type="binding site" evidence="13">
    <location>
        <position position="150"/>
    </location>
    <ligand>
        <name>CTP</name>
        <dbReference type="ChEBI" id="CHEBI:37563"/>
    </ligand>
</feature>
<dbReference type="FunFam" id="1.10.3090.10:FF:000001">
    <property type="entry name" value="Multifunctional CCA protein"/>
    <property type="match status" value="1"/>
</dbReference>
<protein>
    <recommendedName>
        <fullName evidence="13">Multifunctional CCA protein</fullName>
    </recommendedName>
    <domain>
        <recommendedName>
            <fullName evidence="13">CCA-adding enzyme</fullName>
            <ecNumber evidence="13">2.7.7.72</ecNumber>
        </recommendedName>
        <alternativeName>
            <fullName evidence="13">CCA tRNA nucleotidyltransferase</fullName>
        </alternativeName>
        <alternativeName>
            <fullName evidence="13">tRNA CCA-pyrophosphorylase</fullName>
        </alternativeName>
        <alternativeName>
            <fullName evidence="13">tRNA adenylyl-/cytidylyl-transferase</fullName>
        </alternativeName>
        <alternativeName>
            <fullName evidence="13">tRNA nucleotidyltransferase</fullName>
        </alternativeName>
        <alternativeName>
            <fullName evidence="13">tRNA-NT</fullName>
        </alternativeName>
    </domain>
    <domain>
        <recommendedName>
            <fullName evidence="13">2'-nucleotidase</fullName>
            <ecNumber evidence="13">3.1.3.-</ecNumber>
        </recommendedName>
    </domain>
    <domain>
        <recommendedName>
            <fullName evidence="13">2',3'-cyclic phosphodiesterase</fullName>
            <ecNumber evidence="13">3.1.4.-</ecNumber>
        </recommendedName>
    </domain>
    <domain>
        <recommendedName>
            <fullName evidence="13">Phosphatase</fullName>
        </recommendedName>
    </domain>
</protein>
<name>A0A1E8CMR9_9GAMM</name>
<dbReference type="Pfam" id="PF01966">
    <property type="entry name" value="HD"/>
    <property type="match status" value="1"/>
</dbReference>
<dbReference type="RefSeq" id="WP_070117812.1">
    <property type="nucleotide sequence ID" value="NZ_MASR01000001.1"/>
</dbReference>
<dbReference type="EC" id="2.7.7.72" evidence="13"/>
<dbReference type="SUPFAM" id="SSF81301">
    <property type="entry name" value="Nucleotidyltransferase"/>
    <property type="match status" value="1"/>
</dbReference>
<proteinExistence type="inferred from homology"/>
<feature type="binding site" evidence="13">
    <location>
        <position position="33"/>
    </location>
    <ligand>
        <name>Mg(2+)</name>
        <dbReference type="ChEBI" id="CHEBI:18420"/>
    </ligand>
</feature>
<dbReference type="SUPFAM" id="SSF81891">
    <property type="entry name" value="Poly A polymerase C-terminal region-like"/>
    <property type="match status" value="1"/>
</dbReference>
<evidence type="ECO:0000256" key="10">
    <source>
        <dbReference type="ARBA" id="ARBA00022842"/>
    </source>
</evidence>
<keyword evidence="4 13" id="KW-0548">Nucleotidyltransferase</keyword>
<dbReference type="STRING" id="1524254.PHACT_10995"/>
<feature type="binding site" evidence="13">
    <location>
        <position position="147"/>
    </location>
    <ligand>
        <name>CTP</name>
        <dbReference type="ChEBI" id="CHEBI:37563"/>
    </ligand>
</feature>
<evidence type="ECO:0000256" key="6">
    <source>
        <dbReference type="ARBA" id="ARBA00022741"/>
    </source>
</evidence>
<comment type="subunit">
    <text evidence="13">Monomer. Can also form homodimers and oligomers.</text>
</comment>
<gene>
    <name evidence="13" type="primary">cca</name>
    <name evidence="15" type="ORF">PHACT_10995</name>
</gene>
<comment type="cofactor">
    <cofactor evidence="13">
        <name>Ni(2+)</name>
        <dbReference type="ChEBI" id="CHEBI:49786"/>
    </cofactor>
    <text evidence="13">Nickel for phosphatase activity.</text>
</comment>
<dbReference type="Pfam" id="PF01743">
    <property type="entry name" value="PolyA_pol"/>
    <property type="match status" value="1"/>
</dbReference>
<keyword evidence="16" id="KW-1185">Reference proteome</keyword>
<comment type="cofactor">
    <cofactor evidence="13">
        <name>Mg(2+)</name>
        <dbReference type="ChEBI" id="CHEBI:18420"/>
    </cofactor>
    <text evidence="13">Magnesium is required for nucleotidyltransferase activity.</text>
</comment>
<keyword evidence="3 13" id="KW-0819">tRNA processing</keyword>
<dbReference type="GO" id="GO:0042245">
    <property type="term" value="P:RNA repair"/>
    <property type="evidence" value="ECO:0007669"/>
    <property type="project" value="UniProtKB-KW"/>
</dbReference>
<dbReference type="GO" id="GO:0000287">
    <property type="term" value="F:magnesium ion binding"/>
    <property type="evidence" value="ECO:0007669"/>
    <property type="project" value="UniProtKB-UniRule"/>
</dbReference>
<comment type="catalytic activity">
    <reaction evidence="13">
        <text>a tRNA precursor + 2 CTP + ATP = a tRNA with a 3' CCA end + 3 diphosphate</text>
        <dbReference type="Rhea" id="RHEA:14433"/>
        <dbReference type="Rhea" id="RHEA-COMP:10465"/>
        <dbReference type="Rhea" id="RHEA-COMP:10468"/>
        <dbReference type="ChEBI" id="CHEBI:30616"/>
        <dbReference type="ChEBI" id="CHEBI:33019"/>
        <dbReference type="ChEBI" id="CHEBI:37563"/>
        <dbReference type="ChEBI" id="CHEBI:74896"/>
        <dbReference type="ChEBI" id="CHEBI:83071"/>
        <dbReference type="EC" id="2.7.7.72"/>
    </reaction>
</comment>
<evidence type="ECO:0000313" key="16">
    <source>
        <dbReference type="Proteomes" id="UP000175669"/>
    </source>
</evidence>
<comment type="domain">
    <text evidence="13">Comprises two domains: an N-terminal domain containing the nucleotidyltransferase activity and a C-terminal HD domain associated with both phosphodiesterase and phosphatase activities.</text>
</comment>
<feature type="binding site" evidence="13">
    <location>
        <position position="21"/>
    </location>
    <ligand>
        <name>CTP</name>
        <dbReference type="ChEBI" id="CHEBI:37563"/>
    </ligand>
</feature>
<dbReference type="GO" id="GO:0004810">
    <property type="term" value="F:CCA tRNA nucleotidyltransferase activity"/>
    <property type="evidence" value="ECO:0007669"/>
    <property type="project" value="UniProtKB-UniRule"/>
</dbReference>
<dbReference type="InterPro" id="IPR050124">
    <property type="entry name" value="tRNA_CCA-adding_enzyme"/>
</dbReference>
<dbReference type="GO" id="GO:0000049">
    <property type="term" value="F:tRNA binding"/>
    <property type="evidence" value="ECO:0007669"/>
    <property type="project" value="UniProtKB-UniRule"/>
</dbReference>
<accession>A0A1E8CMR9</accession>
<dbReference type="InterPro" id="IPR002646">
    <property type="entry name" value="PolA_pol_head_dom"/>
</dbReference>
<dbReference type="Gene3D" id="1.10.3090.10">
    <property type="entry name" value="cca-adding enzyme, domain 2"/>
    <property type="match status" value="1"/>
</dbReference>
<feature type="domain" description="HD" evidence="14">
    <location>
        <begin position="238"/>
        <end position="339"/>
    </location>
</feature>
<dbReference type="CDD" id="cd00077">
    <property type="entry name" value="HDc"/>
    <property type="match status" value="1"/>
</dbReference>
<comment type="miscellaneous">
    <text evidence="13">A single active site specifically recognizes both ATP and CTP and is responsible for their addition.</text>
</comment>
<dbReference type="Gene3D" id="3.30.460.10">
    <property type="entry name" value="Beta Polymerase, domain 2"/>
    <property type="match status" value="1"/>
</dbReference>
<dbReference type="PANTHER" id="PTHR47545">
    <property type="entry name" value="MULTIFUNCTIONAL CCA PROTEIN"/>
    <property type="match status" value="1"/>
</dbReference>
<keyword evidence="1 13" id="KW-0533">Nickel</keyword>
<dbReference type="GO" id="GO:0004112">
    <property type="term" value="F:cyclic-nucleotide phosphodiesterase activity"/>
    <property type="evidence" value="ECO:0007669"/>
    <property type="project" value="UniProtKB-UniRule"/>
</dbReference>
<dbReference type="InterPro" id="IPR006674">
    <property type="entry name" value="HD_domain"/>
</dbReference>
<dbReference type="PROSITE" id="PS51831">
    <property type="entry name" value="HD"/>
    <property type="match status" value="1"/>
</dbReference>
<feature type="binding site" evidence="13">
    <location>
        <position position="150"/>
    </location>
    <ligand>
        <name>ATP</name>
        <dbReference type="ChEBI" id="CHEBI:30616"/>
    </ligand>
</feature>
<comment type="similarity">
    <text evidence="13">Belongs to the tRNA nucleotidyltransferase/poly(A) polymerase family. Bacterial CCA-adding enzyme type 1 subfamily.</text>
</comment>
<evidence type="ECO:0000256" key="8">
    <source>
        <dbReference type="ARBA" id="ARBA00022801"/>
    </source>
</evidence>
<evidence type="ECO:0000256" key="12">
    <source>
        <dbReference type="ARBA" id="ARBA00023268"/>
    </source>
</evidence>
<evidence type="ECO:0000259" key="14">
    <source>
        <dbReference type="PROSITE" id="PS51831"/>
    </source>
</evidence>
<evidence type="ECO:0000256" key="9">
    <source>
        <dbReference type="ARBA" id="ARBA00022840"/>
    </source>
</evidence>
<dbReference type="OrthoDB" id="9805698at2"/>
<comment type="caution">
    <text evidence="15">The sequence shown here is derived from an EMBL/GenBank/DDBJ whole genome shotgun (WGS) entry which is preliminary data.</text>
</comment>
<evidence type="ECO:0000256" key="4">
    <source>
        <dbReference type="ARBA" id="ARBA00022695"/>
    </source>
</evidence>
<organism evidence="15 16">
    <name type="scientific">Pseudohongiella acticola</name>
    <dbReference type="NCBI Taxonomy" id="1524254"/>
    <lineage>
        <taxon>Bacteria</taxon>
        <taxon>Pseudomonadati</taxon>
        <taxon>Pseudomonadota</taxon>
        <taxon>Gammaproteobacteria</taxon>
        <taxon>Pseudomonadales</taxon>
        <taxon>Pseudohongiellaceae</taxon>
        <taxon>Pseudohongiella</taxon>
    </lineage>
</organism>
<keyword evidence="7 13" id="KW-0692">RNA repair</keyword>
<dbReference type="InterPro" id="IPR012006">
    <property type="entry name" value="CCA_bact"/>
</dbReference>
<evidence type="ECO:0000256" key="7">
    <source>
        <dbReference type="ARBA" id="ARBA00022800"/>
    </source>
</evidence>
<dbReference type="HAMAP" id="MF_01261">
    <property type="entry name" value="CCA_bact_type1"/>
    <property type="match status" value="1"/>
</dbReference>
<evidence type="ECO:0000313" key="15">
    <source>
        <dbReference type="EMBL" id="OFE13595.1"/>
    </source>
</evidence>
<keyword evidence="9 13" id="KW-0067">ATP-binding</keyword>
<keyword evidence="6 13" id="KW-0547">Nucleotide-binding</keyword>
<dbReference type="NCBIfam" id="NF008137">
    <property type="entry name" value="PRK10885.1"/>
    <property type="match status" value="1"/>
</dbReference>
<dbReference type="EC" id="3.1.3.-" evidence="13"/>
<comment type="function">
    <text evidence="13">Catalyzes the addition and repair of the essential 3'-terminal CCA sequence in tRNAs without using a nucleic acid template. Adds these three nucleotides in the order of C, C, and A to the tRNA nucleotide-73, using CTP and ATP as substrates and producing inorganic pyrophosphate. tRNA 3'-terminal CCA addition is required both for tRNA processing and repair. Also involved in tRNA surveillance by mediating tandem CCA addition to generate a CCACCA at the 3' terminus of unstable tRNAs. While stable tRNAs receive only 3'-terminal CCA, unstable tRNAs are marked with CCACCA and rapidly degraded.</text>
</comment>
<keyword evidence="2 13" id="KW-0808">Transferase</keyword>
<keyword evidence="11 13" id="KW-0694">RNA-binding</keyword>
<dbReference type="PIRSF" id="PIRSF000813">
    <property type="entry name" value="CCA_bact"/>
    <property type="match status" value="1"/>
</dbReference>
<dbReference type="Proteomes" id="UP000175669">
    <property type="component" value="Unassembled WGS sequence"/>
</dbReference>
<dbReference type="InterPro" id="IPR032828">
    <property type="entry name" value="PolyA_RNA-bd"/>
</dbReference>
<evidence type="ECO:0000256" key="3">
    <source>
        <dbReference type="ARBA" id="ARBA00022694"/>
    </source>
</evidence>
<dbReference type="GO" id="GO:0001680">
    <property type="term" value="P:tRNA 3'-terminal CCA addition"/>
    <property type="evidence" value="ECO:0007669"/>
    <property type="project" value="UniProtKB-UniRule"/>
</dbReference>
<evidence type="ECO:0000256" key="11">
    <source>
        <dbReference type="ARBA" id="ARBA00022884"/>
    </source>
</evidence>
<dbReference type="CDD" id="cd05398">
    <property type="entry name" value="NT_ClassII-CCAase"/>
    <property type="match status" value="1"/>
</dbReference>
<feature type="binding site" evidence="13">
    <location>
        <position position="101"/>
    </location>
    <ligand>
        <name>CTP</name>
        <dbReference type="ChEBI" id="CHEBI:37563"/>
    </ligand>
</feature>
<dbReference type="AlphaFoldDB" id="A0A1E8CMR9"/>
<keyword evidence="5 13" id="KW-0479">Metal-binding</keyword>
<evidence type="ECO:0000256" key="2">
    <source>
        <dbReference type="ARBA" id="ARBA00022679"/>
    </source>
</evidence>
<dbReference type="GO" id="GO:0005524">
    <property type="term" value="F:ATP binding"/>
    <property type="evidence" value="ECO:0007669"/>
    <property type="project" value="UniProtKB-UniRule"/>
</dbReference>
<evidence type="ECO:0000256" key="5">
    <source>
        <dbReference type="ARBA" id="ARBA00022723"/>
    </source>
</evidence>
<reference evidence="16" key="1">
    <citation type="submission" date="2016-07" db="EMBL/GenBank/DDBJ databases">
        <authorList>
            <person name="Florea S."/>
            <person name="Webb J.S."/>
            <person name="Jaromczyk J."/>
            <person name="Schardl C.L."/>
        </authorList>
    </citation>
    <scope>NUCLEOTIDE SEQUENCE [LARGE SCALE GENOMIC DNA]</scope>
    <source>
        <strain evidence="16">KCTC 42131</strain>
    </source>
</reference>
<feature type="binding site" evidence="13">
    <location>
        <position position="147"/>
    </location>
    <ligand>
        <name>ATP</name>
        <dbReference type="ChEBI" id="CHEBI:30616"/>
    </ligand>
</feature>
<dbReference type="GO" id="GO:0160016">
    <property type="term" value="F:CCACCA tRNA nucleotidyltransferase activity"/>
    <property type="evidence" value="ECO:0007669"/>
    <property type="project" value="RHEA"/>
</dbReference>
<dbReference type="Pfam" id="PF12627">
    <property type="entry name" value="PolyA_pol_RNAbd"/>
    <property type="match status" value="1"/>
</dbReference>
<comment type="catalytic activity">
    <reaction evidence="13">
        <text>a tRNA with a 3' CCA end + 2 CTP + ATP = a tRNA with a 3' CCACCA end + 3 diphosphate</text>
        <dbReference type="Rhea" id="RHEA:76235"/>
        <dbReference type="Rhea" id="RHEA-COMP:10468"/>
        <dbReference type="Rhea" id="RHEA-COMP:18655"/>
        <dbReference type="ChEBI" id="CHEBI:30616"/>
        <dbReference type="ChEBI" id="CHEBI:33019"/>
        <dbReference type="ChEBI" id="CHEBI:37563"/>
        <dbReference type="ChEBI" id="CHEBI:83071"/>
        <dbReference type="ChEBI" id="CHEBI:195187"/>
    </reaction>
</comment>
<dbReference type="GO" id="GO:0016791">
    <property type="term" value="F:phosphatase activity"/>
    <property type="evidence" value="ECO:0007669"/>
    <property type="project" value="UniProtKB-UniRule"/>
</dbReference>
<feature type="binding site" evidence="13">
    <location>
        <position position="31"/>
    </location>
    <ligand>
        <name>Mg(2+)</name>
        <dbReference type="ChEBI" id="CHEBI:18420"/>
    </ligand>
</feature>
<dbReference type="EMBL" id="MASR01000001">
    <property type="protein sequence ID" value="OFE13595.1"/>
    <property type="molecule type" value="Genomic_DNA"/>
</dbReference>
<keyword evidence="8 13" id="KW-0378">Hydrolase</keyword>
<evidence type="ECO:0000256" key="13">
    <source>
        <dbReference type="HAMAP-Rule" id="MF_01261"/>
    </source>
</evidence>
<evidence type="ECO:0000256" key="1">
    <source>
        <dbReference type="ARBA" id="ARBA00022596"/>
    </source>
</evidence>
<feature type="binding site" evidence="13">
    <location>
        <position position="18"/>
    </location>
    <ligand>
        <name>CTP</name>
        <dbReference type="ChEBI" id="CHEBI:37563"/>
    </ligand>
</feature>
<feature type="binding site" evidence="13">
    <location>
        <position position="18"/>
    </location>
    <ligand>
        <name>ATP</name>
        <dbReference type="ChEBI" id="CHEBI:30616"/>
    </ligand>
</feature>
<sequence length="427" mass="47587">MTQQRANINSFATYLVGGAVRDALLGIADSDRDWVVVGATPDAMLQAGFTPVGKDFPVFLHPDSKEEYALARTERKSGTGYKGFTVYATPDVTLEEDLQRRDLTINAIARDTDGNLIDPWGGVRDLRDRVLRHVSPAFAEDPLRVLRVARFAARFADHNFSIADETWALMQAMSASGELEALVPERVWREFEKALQSDQAQVFISVLHDCGALATLLPEIDQLFGVPQPATWHPEVDTGLHTLMSLQQACRLSDNLSVRFAALMHDAGKALTPSEHWPQHIAHEHKGLPPIADACQRLKVPTECADLARLSSQYHTHCHQMKVLKPATVLKTLEGLDAFRRPQRLQKFLLVCEADARGRTGLEDQPYPQAELLWQCFVAADEVDVPTLLQQKPVPPGPDAGEKIRNMLHQARLGRVRETLARLRAEQ</sequence>
<dbReference type="InterPro" id="IPR003607">
    <property type="entry name" value="HD/PDEase_dom"/>
</dbReference>
<dbReference type="PANTHER" id="PTHR47545:SF1">
    <property type="entry name" value="MULTIFUNCTIONAL CCA PROTEIN"/>
    <property type="match status" value="1"/>
</dbReference>
<dbReference type="EC" id="3.1.4.-" evidence="13"/>
<dbReference type="HAMAP" id="MF_01262">
    <property type="entry name" value="CCA_bact_type2"/>
    <property type="match status" value="1"/>
</dbReference>
<keyword evidence="12 13" id="KW-0511">Multifunctional enzyme</keyword>
<dbReference type="InterPro" id="IPR043519">
    <property type="entry name" value="NT_sf"/>
</dbReference>
<keyword evidence="10 13" id="KW-0460">Magnesium</keyword>
<feature type="binding site" evidence="13">
    <location>
        <position position="101"/>
    </location>
    <ligand>
        <name>ATP</name>
        <dbReference type="ChEBI" id="CHEBI:30616"/>
    </ligand>
</feature>
<feature type="binding site" evidence="13">
    <location>
        <position position="21"/>
    </location>
    <ligand>
        <name>ATP</name>
        <dbReference type="ChEBI" id="CHEBI:30616"/>
    </ligand>
</feature>